<evidence type="ECO:0000256" key="1">
    <source>
        <dbReference type="SAM" id="Phobius"/>
    </source>
</evidence>
<accession>A0A517QBE4</accession>
<dbReference type="Proteomes" id="UP000315647">
    <property type="component" value="Chromosome"/>
</dbReference>
<name>A0A517QBE4_9PLAN</name>
<protein>
    <submittedName>
        <fullName evidence="2">CDP-alcohol phosphatidyltransferase</fullName>
    </submittedName>
</protein>
<feature type="transmembrane region" description="Helical" evidence="1">
    <location>
        <begin position="35"/>
        <end position="53"/>
    </location>
</feature>
<gene>
    <name evidence="2" type="ORF">Enr10x_43010</name>
</gene>
<dbReference type="GO" id="GO:0016740">
    <property type="term" value="F:transferase activity"/>
    <property type="evidence" value="ECO:0007669"/>
    <property type="project" value="UniProtKB-KW"/>
</dbReference>
<keyword evidence="2" id="KW-0808">Transferase</keyword>
<organism evidence="2 3">
    <name type="scientific">Gimesia panareensis</name>
    <dbReference type="NCBI Taxonomy" id="2527978"/>
    <lineage>
        <taxon>Bacteria</taxon>
        <taxon>Pseudomonadati</taxon>
        <taxon>Planctomycetota</taxon>
        <taxon>Planctomycetia</taxon>
        <taxon>Planctomycetales</taxon>
        <taxon>Planctomycetaceae</taxon>
        <taxon>Gimesia</taxon>
    </lineage>
</organism>
<keyword evidence="1" id="KW-0812">Transmembrane</keyword>
<dbReference type="AlphaFoldDB" id="A0A517QBE4"/>
<dbReference type="EMBL" id="CP037421">
    <property type="protein sequence ID" value="QDT28953.1"/>
    <property type="molecule type" value="Genomic_DNA"/>
</dbReference>
<reference evidence="2 3" key="1">
    <citation type="submission" date="2019-03" db="EMBL/GenBank/DDBJ databases">
        <title>Deep-cultivation of Planctomycetes and their phenomic and genomic characterization uncovers novel biology.</title>
        <authorList>
            <person name="Wiegand S."/>
            <person name="Jogler M."/>
            <person name="Boedeker C."/>
            <person name="Pinto D."/>
            <person name="Vollmers J."/>
            <person name="Rivas-Marin E."/>
            <person name="Kohn T."/>
            <person name="Peeters S.H."/>
            <person name="Heuer A."/>
            <person name="Rast P."/>
            <person name="Oberbeckmann S."/>
            <person name="Bunk B."/>
            <person name="Jeske O."/>
            <person name="Meyerdierks A."/>
            <person name="Storesund J.E."/>
            <person name="Kallscheuer N."/>
            <person name="Luecker S."/>
            <person name="Lage O.M."/>
            <person name="Pohl T."/>
            <person name="Merkel B.J."/>
            <person name="Hornburger P."/>
            <person name="Mueller R.-W."/>
            <person name="Bruemmer F."/>
            <person name="Labrenz M."/>
            <person name="Spormann A.M."/>
            <person name="Op den Camp H."/>
            <person name="Overmann J."/>
            <person name="Amann R."/>
            <person name="Jetten M.S.M."/>
            <person name="Mascher T."/>
            <person name="Medema M.H."/>
            <person name="Devos D.P."/>
            <person name="Kaster A.-K."/>
            <person name="Ovreas L."/>
            <person name="Rohde M."/>
            <person name="Galperin M.Y."/>
            <person name="Jogler C."/>
        </authorList>
    </citation>
    <scope>NUCLEOTIDE SEQUENCE [LARGE SCALE GENOMIC DNA]</scope>
    <source>
        <strain evidence="2 3">Enr10</strain>
    </source>
</reference>
<feature type="transmembrane region" description="Helical" evidence="1">
    <location>
        <begin position="184"/>
        <end position="205"/>
    </location>
</feature>
<sequence>MSDDGARRPLKIRDVKFVNTFARYLSGKQITPNQISVTSILFAALAAVCFFCFACYGHWWLLILAGLMIQCRLLCNLFDGMVAVEGGKKTNSGELFNDIPDRIADPLILVAAGYAIHVVSFGAELGWCAGLLAVMTAYIRTLSASIGAPVDFKGPMAKQHRMAVLTIACVLTAVEILVQGTDYALLAALIVIVLGAVVTCIRRAVSAYRFLEA</sequence>
<keyword evidence="3" id="KW-1185">Reference proteome</keyword>
<evidence type="ECO:0000313" key="3">
    <source>
        <dbReference type="Proteomes" id="UP000315647"/>
    </source>
</evidence>
<keyword evidence="1" id="KW-1133">Transmembrane helix</keyword>
<keyword evidence="1" id="KW-0472">Membrane</keyword>
<feature type="transmembrane region" description="Helical" evidence="1">
    <location>
        <begin position="162"/>
        <end position="178"/>
    </location>
</feature>
<dbReference type="RefSeq" id="WP_145451247.1">
    <property type="nucleotide sequence ID" value="NZ_CP037421.1"/>
</dbReference>
<proteinExistence type="predicted"/>
<evidence type="ECO:0000313" key="2">
    <source>
        <dbReference type="EMBL" id="QDT28953.1"/>
    </source>
</evidence>
<dbReference type="Gene3D" id="1.20.120.1760">
    <property type="match status" value="1"/>
</dbReference>
<dbReference type="InterPro" id="IPR043130">
    <property type="entry name" value="CDP-OH_PTrfase_TM_dom"/>
</dbReference>